<proteinExistence type="predicted"/>
<feature type="transmembrane region" description="Helical" evidence="6">
    <location>
        <begin position="69"/>
        <end position="88"/>
    </location>
</feature>
<dbReference type="InterPro" id="IPR050189">
    <property type="entry name" value="MFS_Efflux_Transporters"/>
</dbReference>
<dbReference type="InterPro" id="IPR011701">
    <property type="entry name" value="MFS"/>
</dbReference>
<evidence type="ECO:0000256" key="3">
    <source>
        <dbReference type="ARBA" id="ARBA00022692"/>
    </source>
</evidence>
<keyword evidence="2" id="KW-1003">Cell membrane</keyword>
<dbReference type="SUPFAM" id="SSF103473">
    <property type="entry name" value="MFS general substrate transporter"/>
    <property type="match status" value="1"/>
</dbReference>
<feature type="transmembrane region" description="Helical" evidence="6">
    <location>
        <begin position="202"/>
        <end position="220"/>
    </location>
</feature>
<gene>
    <name evidence="8" type="ORF">GCM10009765_59610</name>
</gene>
<feature type="transmembrane region" description="Helical" evidence="6">
    <location>
        <begin position="130"/>
        <end position="151"/>
    </location>
</feature>
<dbReference type="InterPro" id="IPR020846">
    <property type="entry name" value="MFS_dom"/>
</dbReference>
<dbReference type="RefSeq" id="WP_344313606.1">
    <property type="nucleotide sequence ID" value="NZ_BAAANY010000025.1"/>
</dbReference>
<dbReference type="EMBL" id="BAAANY010000025">
    <property type="protein sequence ID" value="GAA1702218.1"/>
    <property type="molecule type" value="Genomic_DNA"/>
</dbReference>
<keyword evidence="3 6" id="KW-0812">Transmembrane</keyword>
<organism evidence="8 9">
    <name type="scientific">Fodinicola feengrottensis</name>
    <dbReference type="NCBI Taxonomy" id="435914"/>
    <lineage>
        <taxon>Bacteria</taxon>
        <taxon>Bacillati</taxon>
        <taxon>Actinomycetota</taxon>
        <taxon>Actinomycetes</taxon>
        <taxon>Mycobacteriales</taxon>
        <taxon>Fodinicola</taxon>
    </lineage>
</organism>
<dbReference type="PANTHER" id="PTHR43124:SF10">
    <property type="entry name" value="PURINE EFFLUX PUMP PBUE"/>
    <property type="match status" value="1"/>
</dbReference>
<evidence type="ECO:0000259" key="7">
    <source>
        <dbReference type="PROSITE" id="PS50850"/>
    </source>
</evidence>
<dbReference type="Pfam" id="PF07690">
    <property type="entry name" value="MFS_1"/>
    <property type="match status" value="1"/>
</dbReference>
<evidence type="ECO:0000256" key="5">
    <source>
        <dbReference type="ARBA" id="ARBA00023136"/>
    </source>
</evidence>
<evidence type="ECO:0000313" key="9">
    <source>
        <dbReference type="Proteomes" id="UP001500618"/>
    </source>
</evidence>
<feature type="transmembrane region" description="Helical" evidence="6">
    <location>
        <begin position="240"/>
        <end position="258"/>
    </location>
</feature>
<accession>A0ABN2IC70</accession>
<feature type="transmembrane region" description="Helical" evidence="6">
    <location>
        <begin position="157"/>
        <end position="177"/>
    </location>
</feature>
<evidence type="ECO:0000256" key="2">
    <source>
        <dbReference type="ARBA" id="ARBA00022475"/>
    </source>
</evidence>
<feature type="transmembrane region" description="Helical" evidence="6">
    <location>
        <begin position="265"/>
        <end position="284"/>
    </location>
</feature>
<dbReference type="CDD" id="cd17324">
    <property type="entry name" value="MFS_NepI_like"/>
    <property type="match status" value="1"/>
</dbReference>
<name>A0ABN2IC70_9ACTN</name>
<keyword evidence="5 6" id="KW-0472">Membrane</keyword>
<keyword evidence="9" id="KW-1185">Reference proteome</keyword>
<comment type="caution">
    <text evidence="8">The sequence shown here is derived from an EMBL/GenBank/DDBJ whole genome shotgun (WGS) entry which is preliminary data.</text>
</comment>
<dbReference type="PROSITE" id="PS50850">
    <property type="entry name" value="MFS"/>
    <property type="match status" value="1"/>
</dbReference>
<feature type="transmembrane region" description="Helical" evidence="6">
    <location>
        <begin position="38"/>
        <end position="62"/>
    </location>
</feature>
<evidence type="ECO:0000313" key="8">
    <source>
        <dbReference type="EMBL" id="GAA1702218.1"/>
    </source>
</evidence>
<feature type="transmembrane region" description="Helical" evidence="6">
    <location>
        <begin position="94"/>
        <end position="118"/>
    </location>
</feature>
<comment type="subcellular location">
    <subcellularLocation>
        <location evidence="1">Cell membrane</location>
        <topology evidence="1">Multi-pass membrane protein</topology>
    </subcellularLocation>
</comment>
<feature type="transmembrane region" description="Helical" evidence="6">
    <location>
        <begin position="354"/>
        <end position="373"/>
    </location>
</feature>
<keyword evidence="4 6" id="KW-1133">Transmembrane helix</keyword>
<dbReference type="Gene3D" id="1.20.1250.20">
    <property type="entry name" value="MFS general substrate transporter like domains"/>
    <property type="match status" value="1"/>
</dbReference>
<dbReference type="InterPro" id="IPR036259">
    <property type="entry name" value="MFS_trans_sf"/>
</dbReference>
<sequence length="394" mass="40085">MRRVLLLAIGSLALGLDAYVVAGLLPVMAMNLHYSVAALGQLVTAFTLSYALLSPFAAAFFAGRPMRTVLLIALVVFSLGNVLTAVATSLPLLLLARVIAGLGAGIYAPMSAVSAAALVPARRRGRALSLIIGGMTTGVVLGVPLGLLLAHHVGWRATLWMVTGLGVVAMAGVLLALRGGTVQPARRVPVRDRLRVLTDRRVLPILAVTALAAGASIGSYTYLGPLLASTAGVTDLSGYLWLWGLGGLAGSFAIGTLVDRWPNTRLLVTVIVGVLGVLLVSLPAVARGPAGIAVLLVIWGAVGWSQTTPQQHRILALRTDDGPVAMSLNSSALYLGNSLGTAAGGLLLAGAGPAAVVLTFGAIALAVAAANLFTARPTPLARTPAPAATPANTR</sequence>
<protein>
    <submittedName>
        <fullName evidence="8">MFS transporter</fullName>
    </submittedName>
</protein>
<evidence type="ECO:0000256" key="4">
    <source>
        <dbReference type="ARBA" id="ARBA00022989"/>
    </source>
</evidence>
<feature type="domain" description="Major facilitator superfamily (MFS) profile" evidence="7">
    <location>
        <begin position="3"/>
        <end position="379"/>
    </location>
</feature>
<evidence type="ECO:0000256" key="6">
    <source>
        <dbReference type="SAM" id="Phobius"/>
    </source>
</evidence>
<dbReference type="PANTHER" id="PTHR43124">
    <property type="entry name" value="PURINE EFFLUX PUMP PBUE"/>
    <property type="match status" value="1"/>
</dbReference>
<reference evidence="8 9" key="1">
    <citation type="journal article" date="2019" name="Int. J. Syst. Evol. Microbiol.">
        <title>The Global Catalogue of Microorganisms (GCM) 10K type strain sequencing project: providing services to taxonomists for standard genome sequencing and annotation.</title>
        <authorList>
            <consortium name="The Broad Institute Genomics Platform"/>
            <consortium name="The Broad Institute Genome Sequencing Center for Infectious Disease"/>
            <person name="Wu L."/>
            <person name="Ma J."/>
        </authorList>
    </citation>
    <scope>NUCLEOTIDE SEQUENCE [LARGE SCALE GENOMIC DNA]</scope>
    <source>
        <strain evidence="8 9">JCM 14718</strain>
    </source>
</reference>
<evidence type="ECO:0000256" key="1">
    <source>
        <dbReference type="ARBA" id="ARBA00004651"/>
    </source>
</evidence>
<dbReference type="Proteomes" id="UP001500618">
    <property type="component" value="Unassembled WGS sequence"/>
</dbReference>